<gene>
    <name evidence="1" type="ORF">QCA50_007652</name>
</gene>
<dbReference type="Proteomes" id="UP001385951">
    <property type="component" value="Unassembled WGS sequence"/>
</dbReference>
<name>A0AAW0G8B7_9APHY</name>
<dbReference type="AlphaFoldDB" id="A0AAW0G8B7"/>
<organism evidence="1 2">
    <name type="scientific">Cerrena zonata</name>
    <dbReference type="NCBI Taxonomy" id="2478898"/>
    <lineage>
        <taxon>Eukaryota</taxon>
        <taxon>Fungi</taxon>
        <taxon>Dikarya</taxon>
        <taxon>Basidiomycota</taxon>
        <taxon>Agaricomycotina</taxon>
        <taxon>Agaricomycetes</taxon>
        <taxon>Polyporales</taxon>
        <taxon>Cerrenaceae</taxon>
        <taxon>Cerrena</taxon>
    </lineage>
</organism>
<comment type="caution">
    <text evidence="1">The sequence shown here is derived from an EMBL/GenBank/DDBJ whole genome shotgun (WGS) entry which is preliminary data.</text>
</comment>
<keyword evidence="2" id="KW-1185">Reference proteome</keyword>
<dbReference type="EMBL" id="JASBNA010000009">
    <property type="protein sequence ID" value="KAK7688961.1"/>
    <property type="molecule type" value="Genomic_DNA"/>
</dbReference>
<evidence type="ECO:0000313" key="2">
    <source>
        <dbReference type="Proteomes" id="UP001385951"/>
    </source>
</evidence>
<protein>
    <submittedName>
        <fullName evidence="1">Uncharacterized protein</fullName>
    </submittedName>
</protein>
<evidence type="ECO:0000313" key="1">
    <source>
        <dbReference type="EMBL" id="KAK7688961.1"/>
    </source>
</evidence>
<proteinExistence type="predicted"/>
<reference evidence="1 2" key="1">
    <citation type="submission" date="2022-09" db="EMBL/GenBank/DDBJ databases">
        <authorList>
            <person name="Palmer J.M."/>
        </authorList>
    </citation>
    <scope>NUCLEOTIDE SEQUENCE [LARGE SCALE GENOMIC DNA]</scope>
    <source>
        <strain evidence="1 2">DSM 7382</strain>
    </source>
</reference>
<sequence>MDHTGTIRREIRTLYLCLQHVENFNERLVQIQGWEDENIVVDEDPPTFSLFFAYCPMETQTAHFFQVYDALLDRFHPLISGARVLILNERLDASGVDDFAYTAEHEMAQRLGLVKLLSLASGNNPTFLPHLQELRIGFLDEASGFADASLKTLIGPLSARRDRGHILETLVIDSTQSRETDDPVGEETVQELSTIVGRVELQSRNVR</sequence>
<accession>A0AAW0G8B7</accession>